<proteinExistence type="inferred from homology"/>
<dbReference type="SUPFAM" id="SSF54768">
    <property type="entry name" value="dsRNA-binding domain-like"/>
    <property type="match status" value="1"/>
</dbReference>
<dbReference type="NCBIfam" id="TIGR02191">
    <property type="entry name" value="RNaseIII"/>
    <property type="match status" value="1"/>
</dbReference>
<keyword evidence="9" id="KW-0460">Magnesium</keyword>
<dbReference type="GO" id="GO:0006364">
    <property type="term" value="P:rRNA processing"/>
    <property type="evidence" value="ECO:0007669"/>
    <property type="project" value="UniProtKB-UniRule"/>
</dbReference>
<protein>
    <recommendedName>
        <fullName evidence="9">Ribonuclease 3</fullName>
        <ecNumber evidence="9">3.1.26.3</ecNumber>
    </recommendedName>
    <alternativeName>
        <fullName evidence="9">Ribonuclease III</fullName>
        <shortName evidence="9">RNase III</shortName>
    </alternativeName>
</protein>
<keyword evidence="4 9" id="KW-0507">mRNA processing</keyword>
<feature type="binding site" evidence="9">
    <location>
        <position position="126"/>
    </location>
    <ligand>
        <name>Mg(2+)</name>
        <dbReference type="ChEBI" id="CHEBI:18420"/>
    </ligand>
</feature>
<evidence type="ECO:0000256" key="6">
    <source>
        <dbReference type="ARBA" id="ARBA00022759"/>
    </source>
</evidence>
<dbReference type="Pfam" id="PF00035">
    <property type="entry name" value="dsrm"/>
    <property type="match status" value="1"/>
</dbReference>
<dbReference type="SUPFAM" id="SSF69065">
    <property type="entry name" value="RNase III domain-like"/>
    <property type="match status" value="1"/>
</dbReference>
<dbReference type="GO" id="GO:0003725">
    <property type="term" value="F:double-stranded RNA binding"/>
    <property type="evidence" value="ECO:0007669"/>
    <property type="project" value="TreeGrafter"/>
</dbReference>
<dbReference type="GO" id="GO:0006397">
    <property type="term" value="P:mRNA processing"/>
    <property type="evidence" value="ECO:0007669"/>
    <property type="project" value="UniProtKB-UniRule"/>
</dbReference>
<name>A0A7W7ZF91_9BACT</name>
<dbReference type="PANTHER" id="PTHR11207">
    <property type="entry name" value="RIBONUCLEASE III"/>
    <property type="match status" value="1"/>
</dbReference>
<dbReference type="InterPro" id="IPR011907">
    <property type="entry name" value="RNase_III"/>
</dbReference>
<dbReference type="RefSeq" id="WP_184218814.1">
    <property type="nucleotide sequence ID" value="NZ_JACHIP010000004.1"/>
</dbReference>
<dbReference type="Gene3D" id="3.30.160.20">
    <property type="match status" value="1"/>
</dbReference>
<evidence type="ECO:0000313" key="13">
    <source>
        <dbReference type="Proteomes" id="UP000540989"/>
    </source>
</evidence>
<feature type="active site" evidence="9">
    <location>
        <position position="54"/>
    </location>
</feature>
<dbReference type="GO" id="GO:0005737">
    <property type="term" value="C:cytoplasm"/>
    <property type="evidence" value="ECO:0007669"/>
    <property type="project" value="UniProtKB-SubCell"/>
</dbReference>
<evidence type="ECO:0000256" key="4">
    <source>
        <dbReference type="ARBA" id="ARBA00022664"/>
    </source>
</evidence>
<dbReference type="Gene3D" id="1.10.1520.10">
    <property type="entry name" value="Ribonuclease III domain"/>
    <property type="match status" value="1"/>
</dbReference>
<dbReference type="InterPro" id="IPR000999">
    <property type="entry name" value="RNase_III_dom"/>
</dbReference>
<dbReference type="CDD" id="cd10845">
    <property type="entry name" value="DSRM_RNAse_III_family"/>
    <property type="match status" value="1"/>
</dbReference>
<dbReference type="PROSITE" id="PS00517">
    <property type="entry name" value="RNASE_3_1"/>
    <property type="match status" value="1"/>
</dbReference>
<evidence type="ECO:0000256" key="8">
    <source>
        <dbReference type="ARBA" id="ARBA00022884"/>
    </source>
</evidence>
<dbReference type="Pfam" id="PF14622">
    <property type="entry name" value="Ribonucleas_3_3"/>
    <property type="match status" value="1"/>
</dbReference>
<dbReference type="FunFam" id="1.10.1520.10:FF:000001">
    <property type="entry name" value="Ribonuclease 3"/>
    <property type="match status" value="1"/>
</dbReference>
<reference evidence="12 13" key="1">
    <citation type="submission" date="2020-08" db="EMBL/GenBank/DDBJ databases">
        <title>Genomic Encyclopedia of Type Strains, Phase IV (KMG-V): Genome sequencing to study the core and pangenomes of soil and plant-associated prokaryotes.</title>
        <authorList>
            <person name="Whitman W."/>
        </authorList>
    </citation>
    <scope>NUCLEOTIDE SEQUENCE [LARGE SCALE GENOMIC DNA]</scope>
    <source>
        <strain evidence="12 13">M8UP14</strain>
    </source>
</reference>
<evidence type="ECO:0000256" key="9">
    <source>
        <dbReference type="HAMAP-Rule" id="MF_00104"/>
    </source>
</evidence>
<keyword evidence="13" id="KW-1185">Reference proteome</keyword>
<evidence type="ECO:0000256" key="1">
    <source>
        <dbReference type="ARBA" id="ARBA00000109"/>
    </source>
</evidence>
<keyword evidence="7 9" id="KW-0378">Hydrolase</keyword>
<evidence type="ECO:0000256" key="5">
    <source>
        <dbReference type="ARBA" id="ARBA00022722"/>
    </source>
</evidence>
<sequence>MPPRKSTRSPFGHTFRDPTLLERALTHRSLSYETNPESLTDTQADNEQLEFLGDAILGLIVAEALYRRFPQSREGELTRLRASIVSRKHLGQMAARIDLGAHLRLGRGEERSGGRGKSAILSNALEAVIAAIYLDGGLKPTAAFIEKNILEPALPEITLALATPNGVGSSTFSGAVGDHKSALQEHLQASGLGKPEYVLLSESGPDHQKRFHIQVVVQDSAGNATTLAEADGPTKKAAQQEAARLAFLRILADNPPATASEKLVASA</sequence>
<feature type="active site" evidence="9">
    <location>
        <position position="126"/>
    </location>
</feature>
<dbReference type="HAMAP" id="MF_00104">
    <property type="entry name" value="RNase_III"/>
    <property type="match status" value="1"/>
</dbReference>
<comment type="similarity">
    <text evidence="2">Belongs to the ribonuclease III family.</text>
</comment>
<keyword evidence="3 9" id="KW-0698">rRNA processing</keyword>
<comment type="cofactor">
    <cofactor evidence="9">
        <name>Mg(2+)</name>
        <dbReference type="ChEBI" id="CHEBI:18420"/>
    </cofactor>
</comment>
<evidence type="ECO:0000256" key="7">
    <source>
        <dbReference type="ARBA" id="ARBA00022801"/>
    </source>
</evidence>
<organism evidence="12 13">
    <name type="scientific">Granulicella aggregans</name>
    <dbReference type="NCBI Taxonomy" id="474949"/>
    <lineage>
        <taxon>Bacteria</taxon>
        <taxon>Pseudomonadati</taxon>
        <taxon>Acidobacteriota</taxon>
        <taxon>Terriglobia</taxon>
        <taxon>Terriglobales</taxon>
        <taxon>Acidobacteriaceae</taxon>
        <taxon>Granulicella</taxon>
    </lineage>
</organism>
<feature type="domain" description="RNase III" evidence="11">
    <location>
        <begin position="4"/>
        <end position="137"/>
    </location>
</feature>
<dbReference type="GO" id="GO:0010468">
    <property type="term" value="P:regulation of gene expression"/>
    <property type="evidence" value="ECO:0007669"/>
    <property type="project" value="TreeGrafter"/>
</dbReference>
<evidence type="ECO:0000256" key="3">
    <source>
        <dbReference type="ARBA" id="ARBA00022552"/>
    </source>
</evidence>
<comment type="caution">
    <text evidence="12">The sequence shown here is derived from an EMBL/GenBank/DDBJ whole genome shotgun (WGS) entry which is preliminary data.</text>
</comment>
<dbReference type="SMART" id="SM00358">
    <property type="entry name" value="DSRM"/>
    <property type="match status" value="1"/>
</dbReference>
<dbReference type="EMBL" id="JACHIP010000004">
    <property type="protein sequence ID" value="MBB5058717.1"/>
    <property type="molecule type" value="Genomic_DNA"/>
</dbReference>
<feature type="binding site" evidence="9">
    <location>
        <position position="50"/>
    </location>
    <ligand>
        <name>Mg(2+)</name>
        <dbReference type="ChEBI" id="CHEBI:18420"/>
    </ligand>
</feature>
<dbReference type="GO" id="GO:0046872">
    <property type="term" value="F:metal ion binding"/>
    <property type="evidence" value="ECO:0007669"/>
    <property type="project" value="UniProtKB-KW"/>
</dbReference>
<comment type="function">
    <text evidence="9">Digests double-stranded RNA. Involved in the processing of primary rRNA transcript to yield the immediate precursors to the large and small rRNAs (23S and 16S). Processes some mRNAs, and tRNAs when they are encoded in the rRNA operon. Processes pre-crRNA and tracrRNA of type II CRISPR loci if present in the organism.</text>
</comment>
<evidence type="ECO:0000256" key="2">
    <source>
        <dbReference type="ARBA" id="ARBA00010183"/>
    </source>
</evidence>
<dbReference type="InterPro" id="IPR036389">
    <property type="entry name" value="RNase_III_sf"/>
</dbReference>
<dbReference type="PANTHER" id="PTHR11207:SF0">
    <property type="entry name" value="RIBONUCLEASE 3"/>
    <property type="match status" value="1"/>
</dbReference>
<evidence type="ECO:0000313" key="12">
    <source>
        <dbReference type="EMBL" id="MBB5058717.1"/>
    </source>
</evidence>
<keyword evidence="5 9" id="KW-0540">Nuclease</keyword>
<keyword evidence="9" id="KW-0963">Cytoplasm</keyword>
<feature type="binding site" evidence="9">
    <location>
        <position position="123"/>
    </location>
    <ligand>
        <name>Mg(2+)</name>
        <dbReference type="ChEBI" id="CHEBI:18420"/>
    </ligand>
</feature>
<dbReference type="SMART" id="SM00535">
    <property type="entry name" value="RIBOc"/>
    <property type="match status" value="1"/>
</dbReference>
<gene>
    <name evidence="9" type="primary">rnc</name>
    <name evidence="12" type="ORF">HDF16_003431</name>
</gene>
<dbReference type="GO" id="GO:0008033">
    <property type="term" value="P:tRNA processing"/>
    <property type="evidence" value="ECO:0007669"/>
    <property type="project" value="UniProtKB-KW"/>
</dbReference>
<dbReference type="PROSITE" id="PS50137">
    <property type="entry name" value="DS_RBD"/>
    <property type="match status" value="1"/>
</dbReference>
<keyword evidence="9" id="KW-0819">tRNA processing</keyword>
<dbReference type="GO" id="GO:0004525">
    <property type="term" value="F:ribonuclease III activity"/>
    <property type="evidence" value="ECO:0007669"/>
    <property type="project" value="UniProtKB-UniRule"/>
</dbReference>
<keyword evidence="6 9" id="KW-0255">Endonuclease</keyword>
<dbReference type="GO" id="GO:0019843">
    <property type="term" value="F:rRNA binding"/>
    <property type="evidence" value="ECO:0007669"/>
    <property type="project" value="UniProtKB-KW"/>
</dbReference>
<evidence type="ECO:0000259" key="11">
    <source>
        <dbReference type="PROSITE" id="PS50142"/>
    </source>
</evidence>
<dbReference type="AlphaFoldDB" id="A0A7W7ZF91"/>
<accession>A0A7W7ZF91</accession>
<keyword evidence="9" id="KW-0699">rRNA-binding</keyword>
<dbReference type="CDD" id="cd00593">
    <property type="entry name" value="RIBOc"/>
    <property type="match status" value="1"/>
</dbReference>
<dbReference type="EC" id="3.1.26.3" evidence="9"/>
<comment type="subcellular location">
    <subcellularLocation>
        <location evidence="9">Cytoplasm</location>
    </subcellularLocation>
</comment>
<feature type="domain" description="DRBM" evidence="10">
    <location>
        <begin position="178"/>
        <end position="252"/>
    </location>
</feature>
<dbReference type="PROSITE" id="PS50142">
    <property type="entry name" value="RNASE_3_2"/>
    <property type="match status" value="1"/>
</dbReference>
<comment type="subunit">
    <text evidence="9">Homodimer.</text>
</comment>
<evidence type="ECO:0000259" key="10">
    <source>
        <dbReference type="PROSITE" id="PS50137"/>
    </source>
</evidence>
<comment type="catalytic activity">
    <reaction evidence="1 9">
        <text>Endonucleolytic cleavage to 5'-phosphomonoester.</text>
        <dbReference type="EC" id="3.1.26.3"/>
    </reaction>
</comment>
<keyword evidence="8 9" id="KW-0694">RNA-binding</keyword>
<keyword evidence="9" id="KW-0479">Metal-binding</keyword>
<dbReference type="Proteomes" id="UP000540989">
    <property type="component" value="Unassembled WGS sequence"/>
</dbReference>
<dbReference type="InterPro" id="IPR014720">
    <property type="entry name" value="dsRBD_dom"/>
</dbReference>